<dbReference type="InterPro" id="IPR019831">
    <property type="entry name" value="Mn/Fe_SOD_N"/>
</dbReference>
<comment type="catalytic activity">
    <reaction evidence="6">
        <text>2 superoxide + 2 H(+) = H2O2 + O2</text>
        <dbReference type="Rhea" id="RHEA:20696"/>
        <dbReference type="ChEBI" id="CHEBI:15378"/>
        <dbReference type="ChEBI" id="CHEBI:15379"/>
        <dbReference type="ChEBI" id="CHEBI:16240"/>
        <dbReference type="ChEBI" id="CHEBI:18421"/>
        <dbReference type="EC" id="1.15.1.1"/>
    </reaction>
</comment>
<dbReference type="Gene3D" id="1.10.287.990">
    <property type="entry name" value="Fe,Mn superoxide dismutase (SOD) domain"/>
    <property type="match status" value="1"/>
</dbReference>
<evidence type="ECO:0000256" key="1">
    <source>
        <dbReference type="ARBA" id="ARBA00008714"/>
    </source>
</evidence>
<dbReference type="PROSITE" id="PS00088">
    <property type="entry name" value="SOD_MN"/>
    <property type="match status" value="1"/>
</dbReference>
<evidence type="ECO:0000256" key="7">
    <source>
        <dbReference type="SAM" id="SignalP"/>
    </source>
</evidence>
<dbReference type="OrthoDB" id="9803125at2"/>
<keyword evidence="7" id="KW-0732">Signal</keyword>
<feature type="domain" description="Manganese/iron superoxide dismutase N-terminal" evidence="8">
    <location>
        <begin position="36"/>
        <end position="115"/>
    </location>
</feature>
<feature type="binding site" evidence="5">
    <location>
        <position position="189"/>
    </location>
    <ligand>
        <name>Mn(2+)</name>
        <dbReference type="ChEBI" id="CHEBI:29035"/>
    </ligand>
</feature>
<name>A0A2P7AXF7_9HYPH</name>
<dbReference type="PIRSF" id="PIRSF000349">
    <property type="entry name" value="SODismutase"/>
    <property type="match status" value="1"/>
</dbReference>
<dbReference type="InterPro" id="IPR036314">
    <property type="entry name" value="SOD_C_sf"/>
</dbReference>
<dbReference type="Pfam" id="PF00081">
    <property type="entry name" value="Sod_Fe_N"/>
    <property type="match status" value="1"/>
</dbReference>
<dbReference type="PANTHER" id="PTHR42769:SF3">
    <property type="entry name" value="SUPEROXIDE DISMUTASE [FE] 2, CHLOROPLASTIC"/>
    <property type="match status" value="1"/>
</dbReference>
<dbReference type="SUPFAM" id="SSF54719">
    <property type="entry name" value="Fe,Mn superoxide dismutase (SOD), C-terminal domain"/>
    <property type="match status" value="1"/>
</dbReference>
<dbReference type="PRINTS" id="PR01703">
    <property type="entry name" value="MNSODISMTASE"/>
</dbReference>
<feature type="binding site" evidence="5">
    <location>
        <position position="193"/>
    </location>
    <ligand>
        <name>Mn(2+)</name>
        <dbReference type="ChEBI" id="CHEBI:29035"/>
    </ligand>
</feature>
<dbReference type="InterPro" id="IPR006311">
    <property type="entry name" value="TAT_signal"/>
</dbReference>
<sequence>MIVNRRQLIAASGVALAGTILSPAISTSAATVFAQKKLPYDENALSPTISARTVGLHYGKHHAGYFRKLNQLVQNTAYADLSLDEVVSESTAKNDQAIFNQAAQAWNHDFYWAQFRGRPEAPTGSFKEAVEREFGGMDGLKKKVVETADTVFGTGWVWLVNDNGKLAVLGLPDAGTPIAAGKVAIVGIDVWEHAYYLDYENRRTEHVSAVFDNLVNWRHASDQFQP</sequence>
<dbReference type="RefSeq" id="WP_106667086.1">
    <property type="nucleotide sequence ID" value="NZ_PGGM01000017.1"/>
</dbReference>
<evidence type="ECO:0000313" key="10">
    <source>
        <dbReference type="EMBL" id="PSH58900.1"/>
    </source>
</evidence>
<feature type="chain" id="PRO_5015165734" description="Superoxide dismutase" evidence="7">
    <location>
        <begin position="18"/>
        <end position="226"/>
    </location>
</feature>
<comment type="function">
    <text evidence="6">Destroys radicals which are normally produced within the cells and which are toxic to biological systems.</text>
</comment>
<evidence type="ECO:0000256" key="4">
    <source>
        <dbReference type="ARBA" id="ARBA00023002"/>
    </source>
</evidence>
<gene>
    <name evidence="10" type="ORF">CU103_26820</name>
</gene>
<dbReference type="Pfam" id="PF02777">
    <property type="entry name" value="Sod_Fe_C"/>
    <property type="match status" value="1"/>
</dbReference>
<dbReference type="GO" id="GO:0004784">
    <property type="term" value="F:superoxide dismutase activity"/>
    <property type="evidence" value="ECO:0007669"/>
    <property type="project" value="UniProtKB-EC"/>
</dbReference>
<evidence type="ECO:0000256" key="6">
    <source>
        <dbReference type="RuleBase" id="RU000414"/>
    </source>
</evidence>
<dbReference type="InterPro" id="IPR001189">
    <property type="entry name" value="Mn/Fe_SOD"/>
</dbReference>
<protein>
    <recommendedName>
        <fullName evidence="2 6">Superoxide dismutase</fullName>
        <ecNumber evidence="2 6">1.15.1.1</ecNumber>
    </recommendedName>
</protein>
<feature type="domain" description="Manganese/iron superoxide dismutase C-terminal" evidence="9">
    <location>
        <begin position="122"/>
        <end position="221"/>
    </location>
</feature>
<dbReference type="InterPro" id="IPR019833">
    <property type="entry name" value="Mn/Fe_SOD_BS"/>
</dbReference>
<evidence type="ECO:0000259" key="9">
    <source>
        <dbReference type="Pfam" id="PF02777"/>
    </source>
</evidence>
<dbReference type="AlphaFoldDB" id="A0A2P7AXF7"/>
<dbReference type="EC" id="1.15.1.1" evidence="2 6"/>
<dbReference type="Proteomes" id="UP000241764">
    <property type="component" value="Unassembled WGS sequence"/>
</dbReference>
<keyword evidence="3 5" id="KW-0479">Metal-binding</keyword>
<feature type="signal peptide" evidence="7">
    <location>
        <begin position="1"/>
        <end position="17"/>
    </location>
</feature>
<reference evidence="11" key="1">
    <citation type="submission" date="2017-11" db="EMBL/GenBank/DDBJ databases">
        <authorList>
            <person name="Kuznetsova I."/>
            <person name="Sazanova A."/>
            <person name="Chirak E."/>
            <person name="Safronova V."/>
            <person name="Willems A."/>
        </authorList>
    </citation>
    <scope>NUCLEOTIDE SEQUENCE [LARGE SCALE GENOMIC DNA]</scope>
    <source>
        <strain evidence="11">CCBAU 03422</strain>
    </source>
</reference>
<evidence type="ECO:0000313" key="11">
    <source>
        <dbReference type="Proteomes" id="UP000241764"/>
    </source>
</evidence>
<dbReference type="Gene3D" id="3.55.40.20">
    <property type="entry name" value="Iron/manganese superoxide dismutase, C-terminal domain"/>
    <property type="match status" value="1"/>
</dbReference>
<dbReference type="SUPFAM" id="SSF46609">
    <property type="entry name" value="Fe,Mn superoxide dismutase (SOD), N-terminal domain"/>
    <property type="match status" value="1"/>
</dbReference>
<organism evidence="10 11">
    <name type="scientific">Phyllobacterium sophorae</name>
    <dbReference type="NCBI Taxonomy" id="1520277"/>
    <lineage>
        <taxon>Bacteria</taxon>
        <taxon>Pseudomonadati</taxon>
        <taxon>Pseudomonadota</taxon>
        <taxon>Alphaproteobacteria</taxon>
        <taxon>Hyphomicrobiales</taxon>
        <taxon>Phyllobacteriaceae</taxon>
        <taxon>Phyllobacterium</taxon>
    </lineage>
</organism>
<accession>A0A2P7AXF7</accession>
<proteinExistence type="inferred from homology"/>
<comment type="caution">
    <text evidence="10">The sequence shown here is derived from an EMBL/GenBank/DDBJ whole genome shotgun (WGS) entry which is preliminary data.</text>
</comment>
<feature type="binding site" evidence="5">
    <location>
        <position position="57"/>
    </location>
    <ligand>
        <name>Mn(2+)</name>
        <dbReference type="ChEBI" id="CHEBI:29035"/>
    </ligand>
</feature>
<dbReference type="PROSITE" id="PS51318">
    <property type="entry name" value="TAT"/>
    <property type="match status" value="1"/>
</dbReference>
<dbReference type="EMBL" id="PGGM01000017">
    <property type="protein sequence ID" value="PSH58900.1"/>
    <property type="molecule type" value="Genomic_DNA"/>
</dbReference>
<dbReference type="InterPro" id="IPR036324">
    <property type="entry name" value="Mn/Fe_SOD_N_sf"/>
</dbReference>
<evidence type="ECO:0000256" key="5">
    <source>
        <dbReference type="PIRSR" id="PIRSR000349-1"/>
    </source>
</evidence>
<dbReference type="InterPro" id="IPR019832">
    <property type="entry name" value="Mn/Fe_SOD_C"/>
</dbReference>
<comment type="similarity">
    <text evidence="1 6">Belongs to the iron/manganese superoxide dismutase family.</text>
</comment>
<keyword evidence="11" id="KW-1185">Reference proteome</keyword>
<evidence type="ECO:0000256" key="3">
    <source>
        <dbReference type="ARBA" id="ARBA00022723"/>
    </source>
</evidence>
<evidence type="ECO:0000259" key="8">
    <source>
        <dbReference type="Pfam" id="PF00081"/>
    </source>
</evidence>
<dbReference type="PANTHER" id="PTHR42769">
    <property type="entry name" value="SUPEROXIDE DISMUTASE"/>
    <property type="match status" value="1"/>
</dbReference>
<dbReference type="GO" id="GO:0046872">
    <property type="term" value="F:metal ion binding"/>
    <property type="evidence" value="ECO:0007669"/>
    <property type="project" value="UniProtKB-KW"/>
</dbReference>
<keyword evidence="4 6" id="KW-0560">Oxidoreductase</keyword>
<feature type="binding site" evidence="5">
    <location>
        <position position="108"/>
    </location>
    <ligand>
        <name>Mn(2+)</name>
        <dbReference type="ChEBI" id="CHEBI:29035"/>
    </ligand>
</feature>
<evidence type="ECO:0000256" key="2">
    <source>
        <dbReference type="ARBA" id="ARBA00012682"/>
    </source>
</evidence>